<keyword evidence="7" id="KW-0238">DNA-binding</keyword>
<dbReference type="EMBL" id="NHYE01005663">
    <property type="protein sequence ID" value="PPQ64724.1"/>
    <property type="molecule type" value="Genomic_DNA"/>
</dbReference>
<dbReference type="Pfam" id="PF09270">
    <property type="entry name" value="BTD"/>
    <property type="match status" value="1"/>
</dbReference>
<feature type="domain" description="Beta-trefoil DNA-binding" evidence="15">
    <location>
        <begin position="1010"/>
        <end position="1190"/>
    </location>
</feature>
<keyword evidence="5 12" id="KW-1133">Transmembrane helix</keyword>
<dbReference type="GO" id="GO:0016020">
    <property type="term" value="C:membrane"/>
    <property type="evidence" value="ECO:0007669"/>
    <property type="project" value="UniProtKB-SubCell"/>
</dbReference>
<evidence type="ECO:0000259" key="15">
    <source>
        <dbReference type="SMART" id="SM01268"/>
    </source>
</evidence>
<feature type="compositionally biased region" description="Pro residues" evidence="11">
    <location>
        <begin position="1302"/>
        <end position="1313"/>
    </location>
</feature>
<evidence type="ECO:0000256" key="12">
    <source>
        <dbReference type="SAM" id="Phobius"/>
    </source>
</evidence>
<organism evidence="16 17">
    <name type="scientific">Gymnopilus dilepis</name>
    <dbReference type="NCBI Taxonomy" id="231916"/>
    <lineage>
        <taxon>Eukaryota</taxon>
        <taxon>Fungi</taxon>
        <taxon>Dikarya</taxon>
        <taxon>Basidiomycota</taxon>
        <taxon>Agaricomycotina</taxon>
        <taxon>Agaricomycetes</taxon>
        <taxon>Agaricomycetidae</taxon>
        <taxon>Agaricales</taxon>
        <taxon>Agaricineae</taxon>
        <taxon>Hymenogastraceae</taxon>
        <taxon>Gymnopilus</taxon>
    </lineage>
</organism>
<feature type="compositionally biased region" description="Low complexity" evidence="11">
    <location>
        <begin position="1353"/>
        <end position="1365"/>
    </location>
</feature>
<dbReference type="Pfam" id="PF09271">
    <property type="entry name" value="LAG1-DNAbind"/>
    <property type="match status" value="1"/>
</dbReference>
<dbReference type="PANTHER" id="PTHR10665">
    <property type="entry name" value="RECOMBINING BINDING PROTEIN SUPPRESSOR OF HAIRLESS"/>
    <property type="match status" value="1"/>
</dbReference>
<evidence type="ECO:0000256" key="10">
    <source>
        <dbReference type="ARBA" id="ARBA00023242"/>
    </source>
</evidence>
<feature type="transmembrane region" description="Helical" evidence="12">
    <location>
        <begin position="217"/>
        <end position="238"/>
    </location>
</feature>
<comment type="subcellular location">
    <subcellularLocation>
        <location evidence="2">Membrane</location>
        <topology evidence="2">Multi-pass membrane protein</topology>
    </subcellularLocation>
    <subcellularLocation>
        <location evidence="1">Nucleus</location>
    </subcellularLocation>
</comment>
<evidence type="ECO:0000313" key="16">
    <source>
        <dbReference type="EMBL" id="PPQ64724.1"/>
    </source>
</evidence>
<feature type="transmembrane region" description="Helical" evidence="12">
    <location>
        <begin position="100"/>
        <end position="119"/>
    </location>
</feature>
<evidence type="ECO:0000256" key="3">
    <source>
        <dbReference type="ARBA" id="ARBA00009704"/>
    </source>
</evidence>
<dbReference type="Gene3D" id="2.60.40.1450">
    <property type="entry name" value="LAG1, DNA binding domain"/>
    <property type="match status" value="1"/>
</dbReference>
<proteinExistence type="inferred from homology"/>
<feature type="chain" id="PRO_5019025460" description="DUF4203 domain-containing protein" evidence="13">
    <location>
        <begin position="18"/>
        <end position="1448"/>
    </location>
</feature>
<evidence type="ECO:0000256" key="1">
    <source>
        <dbReference type="ARBA" id="ARBA00004123"/>
    </source>
</evidence>
<evidence type="ECO:0008006" key="18">
    <source>
        <dbReference type="Google" id="ProtNLM"/>
    </source>
</evidence>
<feature type="compositionally biased region" description="Basic and acidic residues" evidence="11">
    <location>
        <begin position="842"/>
        <end position="865"/>
    </location>
</feature>
<feature type="domain" description="RBP-J/Cbf11/Cbf12 DNA binding" evidence="14">
    <location>
        <begin position="876"/>
        <end position="1009"/>
    </location>
</feature>
<name>A0A409VCC3_9AGAR</name>
<comment type="caution">
    <text evidence="16">The sequence shown here is derived from an EMBL/GenBank/DDBJ whole genome shotgun (WGS) entry which is preliminary data.</text>
</comment>
<dbReference type="GO" id="GO:0000978">
    <property type="term" value="F:RNA polymerase II cis-regulatory region sequence-specific DNA binding"/>
    <property type="evidence" value="ECO:0007669"/>
    <property type="project" value="InterPro"/>
</dbReference>
<evidence type="ECO:0000259" key="14">
    <source>
        <dbReference type="SMART" id="SM01267"/>
    </source>
</evidence>
<feature type="transmembrane region" description="Helical" evidence="12">
    <location>
        <begin position="126"/>
        <end position="149"/>
    </location>
</feature>
<reference evidence="16 17" key="1">
    <citation type="journal article" date="2018" name="Evol. Lett.">
        <title>Horizontal gene cluster transfer increased hallucinogenic mushroom diversity.</title>
        <authorList>
            <person name="Reynolds H.T."/>
            <person name="Vijayakumar V."/>
            <person name="Gluck-Thaler E."/>
            <person name="Korotkin H.B."/>
            <person name="Matheny P.B."/>
            <person name="Slot J.C."/>
        </authorList>
    </citation>
    <scope>NUCLEOTIDE SEQUENCE [LARGE SCALE GENOMIC DNA]</scope>
    <source>
        <strain evidence="16 17">SRW20</strain>
    </source>
</reference>
<feature type="region of interest" description="Disordered" evidence="11">
    <location>
        <begin position="1345"/>
        <end position="1374"/>
    </location>
</feature>
<keyword evidence="6" id="KW-0805">Transcription regulation</keyword>
<feature type="compositionally biased region" description="Basic and acidic residues" evidence="11">
    <location>
        <begin position="711"/>
        <end position="752"/>
    </location>
</feature>
<evidence type="ECO:0000256" key="9">
    <source>
        <dbReference type="ARBA" id="ARBA00023163"/>
    </source>
</evidence>
<accession>A0A409VCC3</accession>
<evidence type="ECO:0000256" key="7">
    <source>
        <dbReference type="ARBA" id="ARBA00023125"/>
    </source>
</evidence>
<dbReference type="OrthoDB" id="5600360at2759"/>
<feature type="region of interest" description="Disordered" evidence="11">
    <location>
        <begin position="510"/>
        <end position="584"/>
    </location>
</feature>
<evidence type="ECO:0000256" key="8">
    <source>
        <dbReference type="ARBA" id="ARBA00023136"/>
    </source>
</evidence>
<evidence type="ECO:0000256" key="13">
    <source>
        <dbReference type="SAM" id="SignalP"/>
    </source>
</evidence>
<feature type="transmembrane region" description="Helical" evidence="12">
    <location>
        <begin position="161"/>
        <end position="182"/>
    </location>
</feature>
<keyword evidence="9" id="KW-0804">Transcription</keyword>
<protein>
    <recommendedName>
        <fullName evidence="18">DUF4203 domain-containing protein</fullName>
    </recommendedName>
</protein>
<feature type="compositionally biased region" description="Polar residues" evidence="11">
    <location>
        <begin position="527"/>
        <end position="545"/>
    </location>
</feature>
<evidence type="ECO:0000256" key="2">
    <source>
        <dbReference type="ARBA" id="ARBA00004141"/>
    </source>
</evidence>
<dbReference type="InterPro" id="IPR025256">
    <property type="entry name" value="TM7S3/TM198-like_dom"/>
</dbReference>
<feature type="transmembrane region" description="Helical" evidence="12">
    <location>
        <begin position="259"/>
        <end position="284"/>
    </location>
</feature>
<dbReference type="InterPro" id="IPR008967">
    <property type="entry name" value="p53-like_TF_DNA-bd_sf"/>
</dbReference>
<dbReference type="InterPro" id="IPR037095">
    <property type="entry name" value="RBP-J/Cbf11_DNA-bd_sf"/>
</dbReference>
<keyword evidence="10" id="KW-0539">Nucleus</keyword>
<evidence type="ECO:0000256" key="6">
    <source>
        <dbReference type="ARBA" id="ARBA00023015"/>
    </source>
</evidence>
<dbReference type="SMART" id="SM01268">
    <property type="entry name" value="BTD"/>
    <property type="match status" value="1"/>
</dbReference>
<dbReference type="GO" id="GO:0005634">
    <property type="term" value="C:nucleus"/>
    <property type="evidence" value="ECO:0007669"/>
    <property type="project" value="UniProtKB-SubCell"/>
</dbReference>
<feature type="region of interest" description="Disordered" evidence="11">
    <location>
        <begin position="67"/>
        <end position="87"/>
    </location>
</feature>
<sequence>MFSSLLALSFLFLAVVAQSSSSSPSISLSLTTASQTFTLVSTRPGGQTSQITTVLPELVNVTYTITPSSSASSSATPTQSSAAPSHTPDPFVLETKVNPAFAVLGVILILTGLPSAFWGHKNRWTSFFLIGFYTLSLVCFVLILRFGILPAINPPSQTLRGMFVLSSTVAGIAGGGVAIFFWKAARYGIGAWGGFALALWIQCFHNGGVIKTIGFRWILYIGCGVAGFALCTIPKACLMISHSSSFTAYFCHHQIHYHILLISTAFVGATSFMLGVDCFTTAGLKEFYVWNLGFPSLFPKFVDHGIQFPVSQTMQIELGLTGAVALMGIAVQFRILRVLQRKMEEIAEETKQRDEEAELRAADRLASIERERDAWEKEHPTLSKHGRQDSGLSSVPLMKDREDSSSPDTGLLHDDLRQRHISGLSDFRVAPTSDDDLKRASRLNGQIALPTLDLGKGIQEDVPSSFIDNDVISKPVQVSAAELEDYKRKQELLAEIQTIRRSIDILKSETPIPTSSSEQSRRPSFASKRTLSIDAGQTLQPSTSHVRPPRETAPRPRVHSSLEFSSLARNASDEPISRPTSVPLKDTDWDAYIQERKLLQPPAGITPPIATSPLPRAPMSPAVQEAIQRRKRRESALAATSTDSSEDIPLARMVDKRSSPVPVTILPPRRGSGNIVAPIPQVPAAARVRTFEELTERHREKLRDMQAPLTRAEKEHAEIEAARQRWERSKALEREAVTRRQAEKAAAHEKRGSGQNRHSRSLSADRLNQTSHKRLSTMKVEDWQRYQQRTGEGGVHSKLNSPSSSHSSPPPDPNASIQSILTANKDVASPQWQDHAASSSKRKLEDGEPEDPHSKIRRIVRDHVSQDPSRVMPMTTVVCLHAAVAQKSYGSEKRFLCPPPVVHIEGPVWHMRSQQLSMAVVSESGERSFEQKAPLDNNMTASFKFLHVSGTAKAKSFQLSLDIAEPPPPALTPEGVDPPNGRVWATFDSAPVTIISKPSKKTAKTRNISSCILAGGPVSLFNRINSQTVRTKYMTIDHAQLCASNVAWSAFNVNVVRKPGIPGAASSVVTGPQPVTYGCEIVLSDTHSGISTSPLVIRKVDKGRVTHDEGGPVSQMQKIALQRVNPDGSRHYLSAAGPIPGTPGVVAPPAPGMSSQAGTHPLLFQSPRVREEIKEGFRMVCDEVDDYLCWTIVGISKFQYTFFDAFGQSNSIPEQPITPFPTLFTAPVYRPTNNTVELTVSNFFYEHPSNRQQTPLDVYLGNLGPLQTRVYQATPPGPLTAINAFIPGGPPPPPQIMDAREPAPPSPMTPPPRYMPSPLHTIVIVEMPPLADVIKALEDDALPTPIVANGSKAPPSDASNSDGSSAPPPPPPMASIAGRSLPLLFIRSSDGVGYHSGRTIACENVFQTMDLGSQVNGPPGNVDPNWLAAAQAAAAADGGMHGWTLRIM</sequence>
<dbReference type="STRING" id="231916.A0A409VCC3"/>
<feature type="region of interest" description="Disordered" evidence="11">
    <location>
        <begin position="373"/>
        <end position="413"/>
    </location>
</feature>
<dbReference type="InterPro" id="IPR036358">
    <property type="entry name" value="BTD_sf"/>
</dbReference>
<dbReference type="InterPro" id="IPR015350">
    <property type="entry name" value="Beta-trefoil_DNA-bd_dom"/>
</dbReference>
<feature type="region of interest" description="Disordered" evidence="11">
    <location>
        <begin position="1289"/>
        <end position="1313"/>
    </location>
</feature>
<dbReference type="Pfam" id="PF13886">
    <property type="entry name" value="TM7S3_TM198"/>
    <property type="match status" value="1"/>
</dbReference>
<evidence type="ECO:0000256" key="11">
    <source>
        <dbReference type="SAM" id="MobiDB-lite"/>
    </source>
</evidence>
<evidence type="ECO:0000256" key="5">
    <source>
        <dbReference type="ARBA" id="ARBA00022989"/>
    </source>
</evidence>
<dbReference type="Gene3D" id="2.80.10.50">
    <property type="match status" value="1"/>
</dbReference>
<evidence type="ECO:0000313" key="17">
    <source>
        <dbReference type="Proteomes" id="UP000284706"/>
    </source>
</evidence>
<dbReference type="InterPro" id="IPR015351">
    <property type="entry name" value="RBP-J/Cbf11/Cbf12_DNA-bd"/>
</dbReference>
<comment type="similarity">
    <text evidence="3">Belongs to the Su(H) family.</text>
</comment>
<feature type="transmembrane region" description="Helical" evidence="12">
    <location>
        <begin position="189"/>
        <end position="211"/>
    </location>
</feature>
<dbReference type="InterPro" id="IPR040159">
    <property type="entry name" value="CLS_fam"/>
</dbReference>
<feature type="signal peptide" evidence="13">
    <location>
        <begin position="1"/>
        <end position="17"/>
    </location>
</feature>
<evidence type="ECO:0000256" key="4">
    <source>
        <dbReference type="ARBA" id="ARBA00022692"/>
    </source>
</evidence>
<gene>
    <name evidence="16" type="ORF">CVT26_002668</name>
</gene>
<dbReference type="Proteomes" id="UP000284706">
    <property type="component" value="Unassembled WGS sequence"/>
</dbReference>
<feature type="compositionally biased region" description="Polar residues" evidence="11">
    <location>
        <begin position="830"/>
        <end position="839"/>
    </location>
</feature>
<keyword evidence="17" id="KW-1185">Reference proteome</keyword>
<dbReference type="SMART" id="SM01267">
    <property type="entry name" value="LAG1_DNAbind"/>
    <property type="match status" value="1"/>
</dbReference>
<feature type="region of interest" description="Disordered" evidence="11">
    <location>
        <begin position="702"/>
        <end position="867"/>
    </location>
</feature>
<dbReference type="SUPFAM" id="SSF49417">
    <property type="entry name" value="p53-like transcription factors"/>
    <property type="match status" value="1"/>
</dbReference>
<dbReference type="SUPFAM" id="SSF110217">
    <property type="entry name" value="DNA-binding protein LAG-1 (CSL)"/>
    <property type="match status" value="1"/>
</dbReference>
<dbReference type="GO" id="GO:0001228">
    <property type="term" value="F:DNA-binding transcription activator activity, RNA polymerase II-specific"/>
    <property type="evidence" value="ECO:0007669"/>
    <property type="project" value="InterPro"/>
</dbReference>
<dbReference type="InParanoid" id="A0A409VCC3"/>
<keyword evidence="4 12" id="KW-0812">Transmembrane</keyword>
<keyword evidence="8 12" id="KW-0472">Membrane</keyword>
<keyword evidence="13" id="KW-0732">Signal</keyword>